<name>A0A0A9EB10_ARUDO</name>
<protein>
    <submittedName>
        <fullName evidence="1">Uncharacterized protein</fullName>
    </submittedName>
</protein>
<dbReference type="EMBL" id="GBRH01201677">
    <property type="protein sequence ID" value="JAD96218.1"/>
    <property type="molecule type" value="Transcribed_RNA"/>
</dbReference>
<evidence type="ECO:0000313" key="1">
    <source>
        <dbReference type="EMBL" id="JAD96218.1"/>
    </source>
</evidence>
<reference evidence="1" key="2">
    <citation type="journal article" date="2015" name="Data Brief">
        <title>Shoot transcriptome of the giant reed, Arundo donax.</title>
        <authorList>
            <person name="Barrero R.A."/>
            <person name="Guerrero F.D."/>
            <person name="Moolhuijzen P."/>
            <person name="Goolsby J.A."/>
            <person name="Tidwell J."/>
            <person name="Bellgard S.E."/>
            <person name="Bellgard M.I."/>
        </authorList>
    </citation>
    <scope>NUCLEOTIDE SEQUENCE</scope>
    <source>
        <tissue evidence="1">Shoot tissue taken approximately 20 cm above the soil surface</tissue>
    </source>
</reference>
<reference evidence="1" key="1">
    <citation type="submission" date="2014-09" db="EMBL/GenBank/DDBJ databases">
        <authorList>
            <person name="Magalhaes I.L.F."/>
            <person name="Oliveira U."/>
            <person name="Santos F.R."/>
            <person name="Vidigal T.H.D.A."/>
            <person name="Brescovit A.D."/>
            <person name="Santos A.J."/>
        </authorList>
    </citation>
    <scope>NUCLEOTIDE SEQUENCE</scope>
    <source>
        <tissue evidence="1">Shoot tissue taken approximately 20 cm above the soil surface</tissue>
    </source>
</reference>
<accession>A0A0A9EB10</accession>
<proteinExistence type="predicted"/>
<sequence>MEGRGGRGSRVWGPLRAAPAAGWRRGGKGKAGTAVI</sequence>
<dbReference type="AlphaFoldDB" id="A0A0A9EB10"/>
<organism evidence="1">
    <name type="scientific">Arundo donax</name>
    <name type="common">Giant reed</name>
    <name type="synonym">Donax arundinaceus</name>
    <dbReference type="NCBI Taxonomy" id="35708"/>
    <lineage>
        <taxon>Eukaryota</taxon>
        <taxon>Viridiplantae</taxon>
        <taxon>Streptophyta</taxon>
        <taxon>Embryophyta</taxon>
        <taxon>Tracheophyta</taxon>
        <taxon>Spermatophyta</taxon>
        <taxon>Magnoliopsida</taxon>
        <taxon>Liliopsida</taxon>
        <taxon>Poales</taxon>
        <taxon>Poaceae</taxon>
        <taxon>PACMAD clade</taxon>
        <taxon>Arundinoideae</taxon>
        <taxon>Arundineae</taxon>
        <taxon>Arundo</taxon>
    </lineage>
</organism>